<feature type="domain" description="PSP1 C-terminal" evidence="2">
    <location>
        <begin position="438"/>
        <end position="523"/>
    </location>
</feature>
<dbReference type="Pfam" id="PF04468">
    <property type="entry name" value="PSP1"/>
    <property type="match status" value="1"/>
</dbReference>
<feature type="region of interest" description="Disordered" evidence="1">
    <location>
        <begin position="98"/>
        <end position="125"/>
    </location>
</feature>
<evidence type="ECO:0000313" key="3">
    <source>
        <dbReference type="EMBL" id="CAD9862188.1"/>
    </source>
</evidence>
<dbReference type="PANTHER" id="PTHR43830:SF3">
    <property type="entry name" value="PROTEIN PSP1"/>
    <property type="match status" value="1"/>
</dbReference>
<dbReference type="PROSITE" id="PS51411">
    <property type="entry name" value="PSP1_C"/>
    <property type="match status" value="1"/>
</dbReference>
<dbReference type="EMBL" id="HBHR01009901">
    <property type="protein sequence ID" value="CAD9862188.1"/>
    <property type="molecule type" value="Transcribed_RNA"/>
</dbReference>
<protein>
    <recommendedName>
        <fullName evidence="2">PSP1 C-terminal domain-containing protein</fullName>
    </recommendedName>
</protein>
<dbReference type="NCBIfam" id="NF041131">
    <property type="entry name" value="RicT_YaaT_fam"/>
    <property type="match status" value="1"/>
</dbReference>
<dbReference type="InterPro" id="IPR007557">
    <property type="entry name" value="PSP1_C"/>
</dbReference>
<gene>
    <name evidence="3" type="ORF">FJAP1339_LOCUS4720</name>
</gene>
<proteinExistence type="predicted"/>
<dbReference type="InterPro" id="IPR047767">
    <property type="entry name" value="PSP1-like"/>
</dbReference>
<accession>A0A7S2XWC2</accession>
<dbReference type="PANTHER" id="PTHR43830">
    <property type="entry name" value="PROTEIN PSP1"/>
    <property type="match status" value="1"/>
</dbReference>
<dbReference type="AlphaFoldDB" id="A0A7S2XWC2"/>
<sequence length="534" mass="58773">MEILPDSIPRIASDLSDLTWQQKGVISECLPREDSTAELCALNVLEDDSDDDLSIERYGNQLKQSQARTWTDVPFVEIEAGEDATDDYVLVDYLSSDSSEALNSPNMSSSPRSRNNSSNSLNNEDDDLMKHFQQVAIVDDNPLVRPSSMHNISSAISGNVHRQMLNHPVGFRRPQSCTSLHGAVNQVGDLFKTQCSIPAPAAVGNISHSVGYTSNCRGCHPLHSSPCCISGGMRRVMSTPYILAHQAPPVSGHGCISSTAWGSTGSLQQLNTCQSSACCAQASTSMGVPNMVFRMSPGSLLQQHAPTQVSPQMLAAMAAARGQVHGSQVSAEAMDMQQTLLAAQMHQVQMNNTPQVRPTPSTNGDGFLYQVQFKRCVRSFLGSPTLTNQPVMPGDYVRVEADRGHDLGKVIAKAPFMGSNPPTPVTAGHNLRYGLDKEKVLRAATEQEISQMHEKMADEERVLEVCRSKIKQRDLPMRICDAEYQFDRHKLTFFFEAEGRVDFRELVRDLFAIYKTRIWMQQIEPSARLAAPMC</sequence>
<evidence type="ECO:0000256" key="1">
    <source>
        <dbReference type="SAM" id="MobiDB-lite"/>
    </source>
</evidence>
<reference evidence="3" key="1">
    <citation type="submission" date="2021-01" db="EMBL/GenBank/DDBJ databases">
        <authorList>
            <person name="Corre E."/>
            <person name="Pelletier E."/>
            <person name="Niang G."/>
            <person name="Scheremetjew M."/>
            <person name="Finn R."/>
            <person name="Kale V."/>
            <person name="Holt S."/>
            <person name="Cochrane G."/>
            <person name="Meng A."/>
            <person name="Brown T."/>
            <person name="Cohen L."/>
        </authorList>
    </citation>
    <scope>NUCLEOTIDE SEQUENCE</scope>
    <source>
        <strain evidence="3">CCMP1661</strain>
    </source>
</reference>
<evidence type="ECO:0000259" key="2">
    <source>
        <dbReference type="PROSITE" id="PS51411"/>
    </source>
</evidence>
<name>A0A7S2XWC2_9STRA</name>
<feature type="compositionally biased region" description="Low complexity" evidence="1">
    <location>
        <begin position="102"/>
        <end position="122"/>
    </location>
</feature>
<dbReference type="GO" id="GO:0005737">
    <property type="term" value="C:cytoplasm"/>
    <property type="evidence" value="ECO:0007669"/>
    <property type="project" value="TreeGrafter"/>
</dbReference>
<organism evidence="3">
    <name type="scientific">Fibrocapsa japonica</name>
    <dbReference type="NCBI Taxonomy" id="94617"/>
    <lineage>
        <taxon>Eukaryota</taxon>
        <taxon>Sar</taxon>
        <taxon>Stramenopiles</taxon>
        <taxon>Ochrophyta</taxon>
        <taxon>Raphidophyceae</taxon>
        <taxon>Chattonellales</taxon>
        <taxon>Chattonellaceae</taxon>
        <taxon>Fibrocapsa</taxon>
    </lineage>
</organism>